<feature type="signal peptide" evidence="1">
    <location>
        <begin position="1"/>
        <end position="16"/>
    </location>
</feature>
<name>V5HF89_IXORI</name>
<sequence>MKTLSIFFSFITLITGLDSGNSSSRGLLVHPRLLEERGSDGSRVLKINEDITLNLKKKFSLGGGIFVKKVTSAMWKSTPTWTVPTWRKTSSNDADAMASLYTIQQRRNLQSGRCYWGPKLRIIASA</sequence>
<organism evidence="2">
    <name type="scientific">Ixodes ricinus</name>
    <name type="common">Common tick</name>
    <name type="synonym">Acarus ricinus</name>
    <dbReference type="NCBI Taxonomy" id="34613"/>
    <lineage>
        <taxon>Eukaryota</taxon>
        <taxon>Metazoa</taxon>
        <taxon>Ecdysozoa</taxon>
        <taxon>Arthropoda</taxon>
        <taxon>Chelicerata</taxon>
        <taxon>Arachnida</taxon>
        <taxon>Acari</taxon>
        <taxon>Parasitiformes</taxon>
        <taxon>Ixodida</taxon>
        <taxon>Ixodoidea</taxon>
        <taxon>Ixodidae</taxon>
        <taxon>Ixodinae</taxon>
        <taxon>Ixodes</taxon>
    </lineage>
</organism>
<reference evidence="2" key="1">
    <citation type="journal article" date="2015" name="Sci. Rep.">
        <title>Tissue- and time-dependent transcription in Ixodes ricinus salivary glands and midguts when blood feeding on the vertebrate host.</title>
        <authorList>
            <person name="Kotsyfakis M."/>
            <person name="Schwarz A."/>
            <person name="Erhart J."/>
            <person name="Ribeiro J.M."/>
        </authorList>
    </citation>
    <scope>NUCLEOTIDE SEQUENCE</scope>
    <source>
        <tissue evidence="2">Salivary gland and midgut</tissue>
    </source>
</reference>
<evidence type="ECO:0000313" key="2">
    <source>
        <dbReference type="EMBL" id="JAB72123.1"/>
    </source>
</evidence>
<feature type="chain" id="PRO_5004735540" evidence="1">
    <location>
        <begin position="17"/>
        <end position="126"/>
    </location>
</feature>
<evidence type="ECO:0000256" key="1">
    <source>
        <dbReference type="SAM" id="SignalP"/>
    </source>
</evidence>
<dbReference type="AlphaFoldDB" id="V5HF89"/>
<accession>V5HF89</accession>
<dbReference type="EMBL" id="GANP01012345">
    <property type="protein sequence ID" value="JAB72123.1"/>
    <property type="molecule type" value="mRNA"/>
</dbReference>
<proteinExistence type="evidence at transcript level"/>
<keyword evidence="1" id="KW-0732">Signal</keyword>
<protein>
    <submittedName>
        <fullName evidence="2">Putative secreted protein</fullName>
    </submittedName>
</protein>